<feature type="region of interest" description="Disordered" evidence="2">
    <location>
        <begin position="391"/>
        <end position="454"/>
    </location>
</feature>
<keyword evidence="5" id="KW-1185">Reference proteome</keyword>
<dbReference type="GO" id="GO:0008289">
    <property type="term" value="F:lipid binding"/>
    <property type="evidence" value="ECO:0007669"/>
    <property type="project" value="InterPro"/>
</dbReference>
<dbReference type="InterPro" id="IPR008936">
    <property type="entry name" value="Rho_GTPase_activation_prot"/>
</dbReference>
<dbReference type="SUPFAM" id="SSF48350">
    <property type="entry name" value="GTPase activation domain, GAP"/>
    <property type="match status" value="1"/>
</dbReference>
<feature type="compositionally biased region" description="Low complexity" evidence="2">
    <location>
        <begin position="484"/>
        <end position="509"/>
    </location>
</feature>
<evidence type="ECO:0000256" key="1">
    <source>
        <dbReference type="ARBA" id="ARBA00022468"/>
    </source>
</evidence>
<dbReference type="VEuPathDB" id="AmoebaDB:ACA1_322770"/>
<evidence type="ECO:0000313" key="5">
    <source>
        <dbReference type="Proteomes" id="UP000011083"/>
    </source>
</evidence>
<dbReference type="Pfam" id="PF01852">
    <property type="entry name" value="START"/>
    <property type="match status" value="1"/>
</dbReference>
<name>L8HB43_ACACF</name>
<feature type="compositionally biased region" description="Basic and acidic residues" evidence="2">
    <location>
        <begin position="421"/>
        <end position="437"/>
    </location>
</feature>
<feature type="compositionally biased region" description="Basic and acidic residues" evidence="2">
    <location>
        <begin position="1067"/>
        <end position="1091"/>
    </location>
</feature>
<dbReference type="GeneID" id="14923403"/>
<proteinExistence type="predicted"/>
<dbReference type="InterPro" id="IPR001936">
    <property type="entry name" value="RasGAP_dom"/>
</dbReference>
<evidence type="ECO:0000259" key="3">
    <source>
        <dbReference type="PROSITE" id="PS50018"/>
    </source>
</evidence>
<feature type="region of interest" description="Disordered" evidence="2">
    <location>
        <begin position="471"/>
        <end position="616"/>
    </location>
</feature>
<evidence type="ECO:0000313" key="4">
    <source>
        <dbReference type="EMBL" id="ELR22477.1"/>
    </source>
</evidence>
<feature type="compositionally biased region" description="Basic and acidic residues" evidence="2">
    <location>
        <begin position="257"/>
        <end position="276"/>
    </location>
</feature>
<feature type="region of interest" description="Disordered" evidence="2">
    <location>
        <begin position="915"/>
        <end position="1127"/>
    </location>
</feature>
<evidence type="ECO:0000256" key="2">
    <source>
        <dbReference type="SAM" id="MobiDB-lite"/>
    </source>
</evidence>
<feature type="region of interest" description="Disordered" evidence="2">
    <location>
        <begin position="256"/>
        <end position="283"/>
    </location>
</feature>
<dbReference type="InterPro" id="IPR002913">
    <property type="entry name" value="START_lipid-bd_dom"/>
</dbReference>
<dbReference type="InterPro" id="IPR039360">
    <property type="entry name" value="Ras_GTPase"/>
</dbReference>
<feature type="region of interest" description="Disordered" evidence="2">
    <location>
        <begin position="631"/>
        <end position="737"/>
    </location>
</feature>
<dbReference type="RefSeq" id="XP_004349565.1">
    <property type="nucleotide sequence ID" value="XM_004349515.1"/>
</dbReference>
<dbReference type="SMART" id="SM00323">
    <property type="entry name" value="RasGAP"/>
    <property type="match status" value="1"/>
</dbReference>
<sequence length="1127" mass="123932">VWSRNDHATQRLLAPGFELVRTIHKHTLNERTTESLARLLLRFFKAHDRERDLLQWVVSEEVTKAANPDTIFREESLSMKLLSLNAFTGRGIEFLERTVLVLIRDVQELNLSLETDPRKVSPGVDAEMNCRALVEKTESLLSLLFASIHLLPPLLRWGFSIVRHEVGQHFPEMGESIVGSILFLRFICPAIVCPHRFHLLPEAPTGNAMRTLILISKLLTSLANGTVAVGESAALAHFVETNSRVVERITLAIVEDQPERDGERSGELEAAVEHQHQAPAGKPDQQNALHELLDYLAQCVADDQIYGFLPDDLTLIARSCRDQVKRMEIAVASPDWKLLKKKNGVSTFIRKKAQGKKVLCIKAQATVPADMSTLHAFLVLEDCLLRGCEDQPTTPAPSADSAKKLRRSLSGSIGHSQRHAGAVEHGRGRDGEAAMGERRRRRSRTHSDKGERDQQVLFHHHHTERLIDHHQHARLDQASTVKPSSTATVVAEMSSSSSSSTTVSTTLSSGGNRKASPTTACSASPRPSAGRIDRRSLTSLVAPIELTSSPSSPSSTSPATGRRQSGVFSVGGRGNSPQSSPGGDVAPPAGSTDGGACGRAQRKSLGLSTEGVKRKSQRLLRTIHSEEFATLSTTSPSLSSSSADGVNENNSSHNNNNVGHTSKSQETPLMDDLGYSVNLSPRCSPTGRRRSFKTLMDLKPQEAQQVDTTDEPQTLSPRSSPLLGRRRSQKAVASDLKPDKASLQAARFRRFPLVLREIRPFRDDYLATWDFPHPLKPRDFCVTRYCAVEEGRAYGCYFSSYRKDCPATDTHTRGILHVSGHIIEKSEPTGQSADQLADTSESCLLTLLIQVDPRGDEDIDGGLSEKLAQECGRVLRNVTKYFELLHRKQPTATMTWERPVLPWSRTRPQFLSALPLSKRNPLSPRPQGASADPVVPPERGSGEPLSLEQLSTTPPPDAPITSGWRKGSTRSRILRTAGWLKPSRRVPSPSDSDNNREGTTSASDADAAATDPDLTVEDTDESGSEEHQGQDEAQPEPGQRRRAVTEKKSGSERAPPTCRRRGGTTTSEEHPFRSVSFDERRNQGVEKETTKGGKGKKEKKVKKKEKKKTKKDKKKEVFIGQQPAVNS</sequence>
<protein>
    <submittedName>
        <fullName evidence="4">GTPaseactivator protein for Ras-like GTPase</fullName>
    </submittedName>
</protein>
<feature type="domain" description="Ras-GAP" evidence="3">
    <location>
        <begin position="32"/>
        <end position="224"/>
    </location>
</feature>
<feature type="compositionally biased region" description="Low complexity" evidence="2">
    <location>
        <begin position="547"/>
        <end position="558"/>
    </location>
</feature>
<accession>L8HB43</accession>
<feature type="compositionally biased region" description="Acidic residues" evidence="2">
    <location>
        <begin position="1014"/>
        <end position="1023"/>
    </location>
</feature>
<dbReference type="Gene3D" id="1.10.506.10">
    <property type="entry name" value="GTPase Activation - p120gap, domain 1"/>
    <property type="match status" value="1"/>
</dbReference>
<dbReference type="AlphaFoldDB" id="L8HB43"/>
<feature type="compositionally biased region" description="Low complexity" evidence="2">
    <location>
        <begin position="631"/>
        <end position="660"/>
    </location>
</feature>
<dbReference type="GO" id="GO:0005096">
    <property type="term" value="F:GTPase activator activity"/>
    <property type="evidence" value="ECO:0007669"/>
    <property type="project" value="UniProtKB-KW"/>
</dbReference>
<feature type="compositionally biased region" description="Low complexity" evidence="2">
    <location>
        <begin position="999"/>
        <end position="1011"/>
    </location>
</feature>
<feature type="compositionally biased region" description="Basic residues" evidence="2">
    <location>
        <begin position="1093"/>
        <end position="1113"/>
    </location>
</feature>
<dbReference type="KEGG" id="acan:ACA1_322770"/>
<feature type="compositionally biased region" description="Basic and acidic residues" evidence="2">
    <location>
        <begin position="445"/>
        <end position="454"/>
    </location>
</feature>
<dbReference type="CDD" id="cd04519">
    <property type="entry name" value="RasGAP"/>
    <property type="match status" value="1"/>
</dbReference>
<dbReference type="EMBL" id="KB007884">
    <property type="protein sequence ID" value="ELR22477.1"/>
    <property type="molecule type" value="Genomic_DNA"/>
</dbReference>
<feature type="compositionally biased region" description="Polar residues" evidence="2">
    <location>
        <begin position="702"/>
        <end position="714"/>
    </location>
</feature>
<organism evidence="4 5">
    <name type="scientific">Acanthamoeba castellanii (strain ATCC 30010 / Neff)</name>
    <dbReference type="NCBI Taxonomy" id="1257118"/>
    <lineage>
        <taxon>Eukaryota</taxon>
        <taxon>Amoebozoa</taxon>
        <taxon>Discosea</taxon>
        <taxon>Longamoebia</taxon>
        <taxon>Centramoebida</taxon>
        <taxon>Acanthamoebidae</taxon>
        <taxon>Acanthamoeba</taxon>
    </lineage>
</organism>
<dbReference type="SUPFAM" id="SSF55961">
    <property type="entry name" value="Bet v1-like"/>
    <property type="match status" value="1"/>
</dbReference>
<dbReference type="PROSITE" id="PS50018">
    <property type="entry name" value="RAS_GTPASE_ACTIV_2"/>
    <property type="match status" value="1"/>
</dbReference>
<dbReference type="InterPro" id="IPR023393">
    <property type="entry name" value="START-like_dom_sf"/>
</dbReference>
<reference evidence="4 5" key="1">
    <citation type="journal article" date="2013" name="Genome Biol.">
        <title>Genome of Acanthamoeba castellanii highlights extensive lateral gene transfer and early evolution of tyrosine kinase signaling.</title>
        <authorList>
            <person name="Clarke M."/>
            <person name="Lohan A.J."/>
            <person name="Liu B."/>
            <person name="Lagkouvardos I."/>
            <person name="Roy S."/>
            <person name="Zafar N."/>
            <person name="Bertelli C."/>
            <person name="Schilde C."/>
            <person name="Kianianmomeni A."/>
            <person name="Burglin T.R."/>
            <person name="Frech C."/>
            <person name="Turcotte B."/>
            <person name="Kopec K.O."/>
            <person name="Synnott J.M."/>
            <person name="Choo C."/>
            <person name="Paponov I."/>
            <person name="Finkler A."/>
            <person name="Soon Heng Tan C."/>
            <person name="Hutchins A.P."/>
            <person name="Weinmeier T."/>
            <person name="Rattei T."/>
            <person name="Chu J.S."/>
            <person name="Gimenez G."/>
            <person name="Irimia M."/>
            <person name="Rigden D.J."/>
            <person name="Fitzpatrick D.A."/>
            <person name="Lorenzo-Morales J."/>
            <person name="Bateman A."/>
            <person name="Chiu C.H."/>
            <person name="Tang P."/>
            <person name="Hegemann P."/>
            <person name="Fromm H."/>
            <person name="Raoult D."/>
            <person name="Greub G."/>
            <person name="Miranda-Saavedra D."/>
            <person name="Chen N."/>
            <person name="Nash P."/>
            <person name="Ginger M.L."/>
            <person name="Horn M."/>
            <person name="Schaap P."/>
            <person name="Caler L."/>
            <person name="Loftus B."/>
        </authorList>
    </citation>
    <scope>NUCLEOTIDE SEQUENCE [LARGE SCALE GENOMIC DNA]</scope>
    <source>
        <strain evidence="4 5">Neff</strain>
    </source>
</reference>
<dbReference type="OrthoDB" id="5403181at2759"/>
<dbReference type="Pfam" id="PF00616">
    <property type="entry name" value="RasGAP"/>
    <property type="match status" value="1"/>
</dbReference>
<keyword evidence="1" id="KW-0343">GTPase activation</keyword>
<feature type="non-terminal residue" evidence="4">
    <location>
        <position position="1127"/>
    </location>
</feature>
<dbReference type="PANTHER" id="PTHR10194:SF60">
    <property type="entry name" value="RAS GTPASE-ACTIVATING PROTEIN RASKOL"/>
    <property type="match status" value="1"/>
</dbReference>
<dbReference type="Gene3D" id="3.30.530.20">
    <property type="match status" value="1"/>
</dbReference>
<dbReference type="Proteomes" id="UP000011083">
    <property type="component" value="Unassembled WGS sequence"/>
</dbReference>
<dbReference type="PANTHER" id="PTHR10194">
    <property type="entry name" value="RAS GTPASE-ACTIVATING PROTEINS"/>
    <property type="match status" value="1"/>
</dbReference>
<gene>
    <name evidence="4" type="ORF">ACA1_322770</name>
</gene>